<evidence type="ECO:0000256" key="2">
    <source>
        <dbReference type="ARBA" id="ARBA00012438"/>
    </source>
</evidence>
<accession>A0ABV7WAL8</accession>
<dbReference type="Gene3D" id="3.30.565.10">
    <property type="entry name" value="Histidine kinase-like ATPase, C-terminal domain"/>
    <property type="match status" value="1"/>
</dbReference>
<comment type="caution">
    <text evidence="12">The sequence shown here is derived from an EMBL/GenBank/DDBJ whole genome shotgun (WGS) entry which is preliminary data.</text>
</comment>
<evidence type="ECO:0000256" key="6">
    <source>
        <dbReference type="ARBA" id="ARBA00023136"/>
    </source>
</evidence>
<dbReference type="Pfam" id="PF00512">
    <property type="entry name" value="HisKA"/>
    <property type="match status" value="1"/>
</dbReference>
<dbReference type="Gene3D" id="3.40.190.10">
    <property type="entry name" value="Periplasmic binding protein-like II"/>
    <property type="match status" value="2"/>
</dbReference>
<dbReference type="Gene3D" id="3.30.450.20">
    <property type="entry name" value="PAS domain"/>
    <property type="match status" value="3"/>
</dbReference>
<dbReference type="SMART" id="SM00388">
    <property type="entry name" value="HisKA"/>
    <property type="match status" value="1"/>
</dbReference>
<dbReference type="PROSITE" id="PS50109">
    <property type="entry name" value="HIS_KIN"/>
    <property type="match status" value="1"/>
</dbReference>
<name>A0ABV7WAL8_9BURK</name>
<feature type="domain" description="PAS" evidence="10">
    <location>
        <begin position="541"/>
        <end position="613"/>
    </location>
</feature>
<evidence type="ECO:0000256" key="5">
    <source>
        <dbReference type="ARBA" id="ARBA00022777"/>
    </source>
</evidence>
<evidence type="ECO:0000256" key="3">
    <source>
        <dbReference type="ARBA" id="ARBA00022553"/>
    </source>
</evidence>
<feature type="signal peptide" evidence="8">
    <location>
        <begin position="1"/>
        <end position="21"/>
    </location>
</feature>
<feature type="domain" description="PAS" evidence="10">
    <location>
        <begin position="292"/>
        <end position="362"/>
    </location>
</feature>
<dbReference type="SMART" id="SM00062">
    <property type="entry name" value="PBPb"/>
    <property type="match status" value="1"/>
</dbReference>
<dbReference type="RefSeq" id="WP_382178778.1">
    <property type="nucleotide sequence ID" value="NZ_JBHRXX010000009.1"/>
</dbReference>
<evidence type="ECO:0000256" key="4">
    <source>
        <dbReference type="ARBA" id="ARBA00022679"/>
    </source>
</evidence>
<evidence type="ECO:0000256" key="8">
    <source>
        <dbReference type="SAM" id="SignalP"/>
    </source>
</evidence>
<dbReference type="NCBIfam" id="TIGR00229">
    <property type="entry name" value="sensory_box"/>
    <property type="match status" value="3"/>
</dbReference>
<feature type="chain" id="PRO_5045534323" description="histidine kinase" evidence="8">
    <location>
        <begin position="22"/>
        <end position="922"/>
    </location>
</feature>
<evidence type="ECO:0000313" key="13">
    <source>
        <dbReference type="Proteomes" id="UP001595729"/>
    </source>
</evidence>
<dbReference type="Pfam" id="PF00497">
    <property type="entry name" value="SBP_bac_3"/>
    <property type="match status" value="1"/>
</dbReference>
<keyword evidence="6 7" id="KW-0472">Membrane</keyword>
<keyword evidence="7" id="KW-0812">Transmembrane</keyword>
<keyword evidence="3" id="KW-0597">Phosphoprotein</keyword>
<dbReference type="InterPro" id="IPR000700">
    <property type="entry name" value="PAS-assoc_C"/>
</dbReference>
<dbReference type="InterPro" id="IPR000014">
    <property type="entry name" value="PAS"/>
</dbReference>
<dbReference type="InterPro" id="IPR050351">
    <property type="entry name" value="BphY/WalK/GraS-like"/>
</dbReference>
<dbReference type="SMART" id="SM00387">
    <property type="entry name" value="HATPase_c"/>
    <property type="match status" value="1"/>
</dbReference>
<evidence type="ECO:0000256" key="7">
    <source>
        <dbReference type="SAM" id="Phobius"/>
    </source>
</evidence>
<reference evidence="13" key="1">
    <citation type="journal article" date="2019" name="Int. J. Syst. Evol. Microbiol.">
        <title>The Global Catalogue of Microorganisms (GCM) 10K type strain sequencing project: providing services to taxonomists for standard genome sequencing and annotation.</title>
        <authorList>
            <consortium name="The Broad Institute Genomics Platform"/>
            <consortium name="The Broad Institute Genome Sequencing Center for Infectious Disease"/>
            <person name="Wu L."/>
            <person name="Ma J."/>
        </authorList>
    </citation>
    <scope>NUCLEOTIDE SEQUENCE [LARGE SCALE GENOMIC DNA]</scope>
    <source>
        <strain evidence="13">KCTC 42501</strain>
    </source>
</reference>
<dbReference type="SUPFAM" id="SSF47384">
    <property type="entry name" value="Homodimeric domain of signal transducing histidine kinase"/>
    <property type="match status" value="1"/>
</dbReference>
<gene>
    <name evidence="12" type="ORF">ACFOPI_21125</name>
</gene>
<dbReference type="InterPro" id="IPR001610">
    <property type="entry name" value="PAC"/>
</dbReference>
<feature type="domain" description="PAC" evidence="11">
    <location>
        <begin position="617"/>
        <end position="670"/>
    </location>
</feature>
<dbReference type="InterPro" id="IPR003594">
    <property type="entry name" value="HATPase_dom"/>
</dbReference>
<dbReference type="InterPro" id="IPR013655">
    <property type="entry name" value="PAS_fold_3"/>
</dbReference>
<organism evidence="12 13">
    <name type="scientific">Hydrogenophaga luteola</name>
    <dbReference type="NCBI Taxonomy" id="1591122"/>
    <lineage>
        <taxon>Bacteria</taxon>
        <taxon>Pseudomonadati</taxon>
        <taxon>Pseudomonadota</taxon>
        <taxon>Betaproteobacteria</taxon>
        <taxon>Burkholderiales</taxon>
        <taxon>Comamonadaceae</taxon>
        <taxon>Hydrogenophaga</taxon>
    </lineage>
</organism>
<dbReference type="InterPro" id="IPR036890">
    <property type="entry name" value="HATPase_C_sf"/>
</dbReference>
<evidence type="ECO:0000256" key="1">
    <source>
        <dbReference type="ARBA" id="ARBA00000085"/>
    </source>
</evidence>
<evidence type="ECO:0000259" key="11">
    <source>
        <dbReference type="PROSITE" id="PS50113"/>
    </source>
</evidence>
<sequence length="922" mass="101639">MRCGFIALSLFAAVVAGAAQAAPRVVRVGIYENPPKLQAGEQGQPSGILGDLLTEMARLKRWKLEPVPCDWDRCLRLLEDGQIDLMPDVAYNDTRAQRFDFHNVPALPSWSQVYRRPGAELQSVLDLEGKRVVVLEGSVQQEHLAGLLNSFGLRAELVPVKSFDQAFSMVATGWADAVAANRYSGDAAASRYGLTASSLVFLPSKLYFATDKGSNADLLADIDALLDVWQNDANSFYFQTLARWGHQTTGPRVPQAFWWGLAVVLGLLVLALGFLALLRSEVARQTLALRDSEQRFRNLAENSADWIWEHDLLGRHTYSNPGVTAILGYRVEAFLATDAATLVHPDDLALFEDTHQKSRARRIGWRNIVIRWRHQDGSYRVLESNAQPVLDAKGELQGFQGVDRDITARVQAEQERQRLAAILEATSDLVGMADPEGHLTYLNVAGRALLGLGPEAPLPKTIANVHPRWASDIILGKGLQMAVRDGRWSGETAVLGPDGREIPVSQLILSHKDPQGKLLFLSTIMRDVRASREAELAVRESEERLRLALAAACQGLYDLDLTTGVAKVSPEYATMLGYDPATFQESSASWRDRMHPDDRPTTLRVFEDYLAGRLQEYRVEFRQQTREGGWKWILSLGRIQARAADGRPLRMLGTHTDIDAIKSAEAALRELNTTLEVRVAERTAELTAANQELESFAYAVSHDLRAPLRAMSGFSSALQEDHSASLSSEAKTYLEQIVLAGRKMTDLVEGLLTLARSTRGDLRMDRVDVSALAQQHLADLAAAEPARRVSVEVDQGLTVQGDERMISSVLDNLLDNAWKYTGTTAQPEIRVQACAADGLSGFCVSDNGAGFDMAHAARLFKAFQRLHRQDEFPGIGIGLATVQRIVQRHGGQIRAQGVPGQGARFSVLLPNKPDQREQESTT</sequence>
<dbReference type="CDD" id="cd00130">
    <property type="entry name" value="PAS"/>
    <property type="match status" value="3"/>
</dbReference>
<dbReference type="PANTHER" id="PTHR42878:SF15">
    <property type="entry name" value="BACTERIOPHYTOCHROME"/>
    <property type="match status" value="1"/>
</dbReference>
<dbReference type="Pfam" id="PF02518">
    <property type="entry name" value="HATPase_c"/>
    <property type="match status" value="1"/>
</dbReference>
<proteinExistence type="predicted"/>
<feature type="domain" description="PAC" evidence="11">
    <location>
        <begin position="366"/>
        <end position="418"/>
    </location>
</feature>
<dbReference type="EC" id="2.7.13.3" evidence="2"/>
<keyword evidence="4" id="KW-0808">Transferase</keyword>
<dbReference type="InterPro" id="IPR001638">
    <property type="entry name" value="Solute-binding_3/MltF_N"/>
</dbReference>
<keyword evidence="5" id="KW-0418">Kinase</keyword>
<comment type="catalytic activity">
    <reaction evidence="1">
        <text>ATP + protein L-histidine = ADP + protein N-phospho-L-histidine.</text>
        <dbReference type="EC" id="2.7.13.3"/>
    </reaction>
</comment>
<dbReference type="SUPFAM" id="SSF53850">
    <property type="entry name" value="Periplasmic binding protein-like II"/>
    <property type="match status" value="1"/>
</dbReference>
<dbReference type="SUPFAM" id="SSF55785">
    <property type="entry name" value="PYP-like sensor domain (PAS domain)"/>
    <property type="match status" value="3"/>
</dbReference>
<dbReference type="EMBL" id="JBHRXX010000009">
    <property type="protein sequence ID" value="MFC3686106.1"/>
    <property type="molecule type" value="Genomic_DNA"/>
</dbReference>
<feature type="domain" description="PAS" evidence="10">
    <location>
        <begin position="415"/>
        <end position="486"/>
    </location>
</feature>
<evidence type="ECO:0000259" key="10">
    <source>
        <dbReference type="PROSITE" id="PS50112"/>
    </source>
</evidence>
<dbReference type="Proteomes" id="UP001595729">
    <property type="component" value="Unassembled WGS sequence"/>
</dbReference>
<protein>
    <recommendedName>
        <fullName evidence="2">histidine kinase</fullName>
        <ecNumber evidence="2">2.7.13.3</ecNumber>
    </recommendedName>
</protein>
<evidence type="ECO:0000259" key="9">
    <source>
        <dbReference type="PROSITE" id="PS50109"/>
    </source>
</evidence>
<dbReference type="PROSITE" id="PS50112">
    <property type="entry name" value="PAS"/>
    <property type="match status" value="3"/>
</dbReference>
<feature type="domain" description="Histidine kinase" evidence="9">
    <location>
        <begin position="699"/>
        <end position="913"/>
    </location>
</feature>
<dbReference type="Pfam" id="PF08447">
    <property type="entry name" value="PAS_3"/>
    <property type="match status" value="2"/>
</dbReference>
<dbReference type="SUPFAM" id="SSF55874">
    <property type="entry name" value="ATPase domain of HSP90 chaperone/DNA topoisomerase II/histidine kinase"/>
    <property type="match status" value="1"/>
</dbReference>
<dbReference type="InterPro" id="IPR035965">
    <property type="entry name" value="PAS-like_dom_sf"/>
</dbReference>
<dbReference type="SMART" id="SM00086">
    <property type="entry name" value="PAC"/>
    <property type="match status" value="3"/>
</dbReference>
<keyword evidence="13" id="KW-1185">Reference proteome</keyword>
<dbReference type="InterPro" id="IPR005467">
    <property type="entry name" value="His_kinase_dom"/>
</dbReference>
<dbReference type="PANTHER" id="PTHR42878">
    <property type="entry name" value="TWO-COMPONENT HISTIDINE KINASE"/>
    <property type="match status" value="1"/>
</dbReference>
<keyword evidence="7" id="KW-1133">Transmembrane helix</keyword>
<dbReference type="Pfam" id="PF08448">
    <property type="entry name" value="PAS_4"/>
    <property type="match status" value="1"/>
</dbReference>
<dbReference type="InterPro" id="IPR013656">
    <property type="entry name" value="PAS_4"/>
</dbReference>
<feature type="transmembrane region" description="Helical" evidence="7">
    <location>
        <begin position="256"/>
        <end position="278"/>
    </location>
</feature>
<dbReference type="PRINTS" id="PR00344">
    <property type="entry name" value="BCTRLSENSOR"/>
</dbReference>
<dbReference type="InterPro" id="IPR036097">
    <property type="entry name" value="HisK_dim/P_sf"/>
</dbReference>
<evidence type="ECO:0000313" key="12">
    <source>
        <dbReference type="EMBL" id="MFC3686106.1"/>
    </source>
</evidence>
<dbReference type="InterPro" id="IPR003661">
    <property type="entry name" value="HisK_dim/P_dom"/>
</dbReference>
<dbReference type="PROSITE" id="PS50113">
    <property type="entry name" value="PAC"/>
    <property type="match status" value="2"/>
</dbReference>
<dbReference type="Gene3D" id="1.10.287.130">
    <property type="match status" value="1"/>
</dbReference>
<dbReference type="CDD" id="cd00082">
    <property type="entry name" value="HisKA"/>
    <property type="match status" value="1"/>
</dbReference>
<keyword evidence="8" id="KW-0732">Signal</keyword>
<dbReference type="InterPro" id="IPR004358">
    <property type="entry name" value="Sig_transdc_His_kin-like_C"/>
</dbReference>
<dbReference type="SMART" id="SM00091">
    <property type="entry name" value="PAS"/>
    <property type="match status" value="3"/>
</dbReference>